<accession>A0A2P2LGF2</accession>
<dbReference type="InterPro" id="IPR001412">
    <property type="entry name" value="aa-tRNA-synth_I_CS"/>
</dbReference>
<dbReference type="PROSITE" id="PS00178">
    <property type="entry name" value="AA_TRNA_LIGASE_I"/>
    <property type="match status" value="1"/>
</dbReference>
<keyword evidence="3 10" id="KW-0436">Ligase</keyword>
<dbReference type="Gene3D" id="1.10.730.10">
    <property type="entry name" value="Isoleucyl-tRNA Synthetase, Domain 1"/>
    <property type="match status" value="1"/>
</dbReference>
<dbReference type="GO" id="GO:0048608">
    <property type="term" value="P:reproductive structure development"/>
    <property type="evidence" value="ECO:0007669"/>
    <property type="project" value="UniProtKB-ARBA"/>
</dbReference>
<evidence type="ECO:0000256" key="6">
    <source>
        <dbReference type="ARBA" id="ARBA00022917"/>
    </source>
</evidence>
<dbReference type="SUPFAM" id="SSF47323">
    <property type="entry name" value="Anticodon-binding domain of a subclass of class I aminoacyl-tRNA synthetases"/>
    <property type="match status" value="1"/>
</dbReference>
<dbReference type="InterPro" id="IPR033709">
    <property type="entry name" value="Anticodon_Ile_ABEc"/>
</dbReference>
<keyword evidence="4 10" id="KW-0547">Nucleotide-binding</keyword>
<evidence type="ECO:0000256" key="10">
    <source>
        <dbReference type="RuleBase" id="RU363035"/>
    </source>
</evidence>
<dbReference type="GO" id="GO:0002161">
    <property type="term" value="F:aminoacyl-tRNA deacylase activity"/>
    <property type="evidence" value="ECO:0007669"/>
    <property type="project" value="InterPro"/>
</dbReference>
<evidence type="ECO:0000256" key="5">
    <source>
        <dbReference type="ARBA" id="ARBA00022840"/>
    </source>
</evidence>
<keyword evidence="6 10" id="KW-0648">Protein biosynthesis</keyword>
<dbReference type="CDD" id="cd07961">
    <property type="entry name" value="Anticodon_Ia_Ile_ABEc"/>
    <property type="match status" value="1"/>
</dbReference>
<evidence type="ECO:0000256" key="7">
    <source>
        <dbReference type="ARBA" id="ARBA00023146"/>
    </source>
</evidence>
<dbReference type="Gene3D" id="3.40.50.620">
    <property type="entry name" value="HUPs"/>
    <property type="match status" value="2"/>
</dbReference>
<dbReference type="EMBL" id="GGEC01036572">
    <property type="protein sequence ID" value="MBX17056.1"/>
    <property type="molecule type" value="Transcribed_RNA"/>
</dbReference>
<feature type="domain" description="Aminoacyl-tRNA synthetase class Ia" evidence="12">
    <location>
        <begin position="19"/>
        <end position="670"/>
    </location>
</feature>
<evidence type="ECO:0000313" key="14">
    <source>
        <dbReference type="EMBL" id="MBX17056.1"/>
    </source>
</evidence>
<comment type="catalytic activity">
    <reaction evidence="9">
        <text>tRNA(Ile) + L-isoleucine + ATP = L-isoleucyl-tRNA(Ile) + AMP + diphosphate</text>
        <dbReference type="Rhea" id="RHEA:11060"/>
        <dbReference type="Rhea" id="RHEA-COMP:9666"/>
        <dbReference type="Rhea" id="RHEA-COMP:9695"/>
        <dbReference type="ChEBI" id="CHEBI:30616"/>
        <dbReference type="ChEBI" id="CHEBI:33019"/>
        <dbReference type="ChEBI" id="CHEBI:58045"/>
        <dbReference type="ChEBI" id="CHEBI:78442"/>
        <dbReference type="ChEBI" id="CHEBI:78528"/>
        <dbReference type="ChEBI" id="CHEBI:456215"/>
        <dbReference type="EC" id="6.1.1.5"/>
    </reaction>
</comment>
<dbReference type="GO" id="GO:0006428">
    <property type="term" value="P:isoleucyl-tRNA aminoacylation"/>
    <property type="evidence" value="ECO:0007669"/>
    <property type="project" value="InterPro"/>
</dbReference>
<dbReference type="FunFam" id="3.40.50.620:FF:000105">
    <property type="entry name" value="Isoleucine--tRNA ligase cytoplasmic"/>
    <property type="match status" value="1"/>
</dbReference>
<dbReference type="EC" id="6.1.1.5" evidence="2"/>
<evidence type="ECO:0000259" key="13">
    <source>
        <dbReference type="Pfam" id="PF08264"/>
    </source>
</evidence>
<evidence type="ECO:0000256" key="3">
    <source>
        <dbReference type="ARBA" id="ARBA00022598"/>
    </source>
</evidence>
<reference evidence="14" key="1">
    <citation type="submission" date="2018-02" db="EMBL/GenBank/DDBJ databases">
        <title>Rhizophora mucronata_Transcriptome.</title>
        <authorList>
            <person name="Meera S.P."/>
            <person name="Sreeshan A."/>
            <person name="Augustine A."/>
        </authorList>
    </citation>
    <scope>NUCLEOTIDE SEQUENCE</scope>
    <source>
        <tissue evidence="14">Leaf</tissue>
    </source>
</reference>
<evidence type="ECO:0000256" key="1">
    <source>
        <dbReference type="ARBA" id="ARBA00005594"/>
    </source>
</evidence>
<organism evidence="14">
    <name type="scientific">Rhizophora mucronata</name>
    <name type="common">Asiatic mangrove</name>
    <dbReference type="NCBI Taxonomy" id="61149"/>
    <lineage>
        <taxon>Eukaryota</taxon>
        <taxon>Viridiplantae</taxon>
        <taxon>Streptophyta</taxon>
        <taxon>Embryophyta</taxon>
        <taxon>Tracheophyta</taxon>
        <taxon>Spermatophyta</taxon>
        <taxon>Magnoliopsida</taxon>
        <taxon>eudicotyledons</taxon>
        <taxon>Gunneridae</taxon>
        <taxon>Pentapetalae</taxon>
        <taxon>rosids</taxon>
        <taxon>fabids</taxon>
        <taxon>Malpighiales</taxon>
        <taxon>Rhizophoraceae</taxon>
        <taxon>Rhizophora</taxon>
    </lineage>
</organism>
<dbReference type="InterPro" id="IPR013155">
    <property type="entry name" value="M/V/L/I-tRNA-synth_anticd-bd"/>
</dbReference>
<evidence type="ECO:0000256" key="11">
    <source>
        <dbReference type="SAM" id="MobiDB-lite"/>
    </source>
</evidence>
<dbReference type="InterPro" id="IPR023586">
    <property type="entry name" value="Ile-tRNA-ligase_type2"/>
</dbReference>
<dbReference type="GO" id="GO:0000049">
    <property type="term" value="F:tRNA binding"/>
    <property type="evidence" value="ECO:0007669"/>
    <property type="project" value="InterPro"/>
</dbReference>
<evidence type="ECO:0000259" key="12">
    <source>
        <dbReference type="Pfam" id="PF00133"/>
    </source>
</evidence>
<dbReference type="GO" id="GO:0009791">
    <property type="term" value="P:post-embryonic development"/>
    <property type="evidence" value="ECO:0007669"/>
    <property type="project" value="UniProtKB-ARBA"/>
</dbReference>
<evidence type="ECO:0000256" key="4">
    <source>
        <dbReference type="ARBA" id="ARBA00022741"/>
    </source>
</evidence>
<proteinExistence type="inferred from homology"/>
<dbReference type="PRINTS" id="PR00984">
    <property type="entry name" value="TRNASYNTHILE"/>
</dbReference>
<feature type="region of interest" description="Disordered" evidence="11">
    <location>
        <begin position="277"/>
        <end position="297"/>
    </location>
</feature>
<dbReference type="AlphaFoldDB" id="A0A2P2LGF2"/>
<dbReference type="PANTHER" id="PTHR42780:SF1">
    <property type="entry name" value="ISOLEUCINE--TRNA LIGASE, CYTOPLASMIC"/>
    <property type="match status" value="1"/>
</dbReference>
<dbReference type="Pfam" id="PF08264">
    <property type="entry name" value="Anticodon_1"/>
    <property type="match status" value="1"/>
</dbReference>
<dbReference type="Pfam" id="PF19302">
    <property type="entry name" value="DUF5915"/>
    <property type="match status" value="1"/>
</dbReference>
<feature type="domain" description="Methionyl/Valyl/Leucyl/Isoleucyl-tRNA synthetase anticodon-binding" evidence="13">
    <location>
        <begin position="726"/>
        <end position="876"/>
    </location>
</feature>
<evidence type="ECO:0000256" key="9">
    <source>
        <dbReference type="ARBA" id="ARBA00048359"/>
    </source>
</evidence>
<comment type="similarity">
    <text evidence="1 10">Belongs to the class-I aminoacyl-tRNA synthetase family.</text>
</comment>
<dbReference type="InterPro" id="IPR009080">
    <property type="entry name" value="tRNAsynth_Ia_anticodon-bd"/>
</dbReference>
<keyword evidence="7 10" id="KW-0030">Aminoacyl-tRNA synthetase</keyword>
<name>A0A2P2LGF2_RHIMU</name>
<dbReference type="SUPFAM" id="SSF50677">
    <property type="entry name" value="ValRS/IleRS/LeuRS editing domain"/>
    <property type="match status" value="1"/>
</dbReference>
<dbReference type="CDD" id="cd00818">
    <property type="entry name" value="IleRS_core"/>
    <property type="match status" value="1"/>
</dbReference>
<dbReference type="GO" id="GO:0004822">
    <property type="term" value="F:isoleucine-tRNA ligase activity"/>
    <property type="evidence" value="ECO:0007669"/>
    <property type="project" value="UniProtKB-EC"/>
</dbReference>
<dbReference type="FunFam" id="3.40.50.620:FF:000023">
    <property type="entry name" value="Isoleucyl-tRNA synthetase,cytoplasmic"/>
    <property type="match status" value="1"/>
</dbReference>
<dbReference type="PANTHER" id="PTHR42780">
    <property type="entry name" value="SOLEUCYL-TRNA SYNTHETASE"/>
    <property type="match status" value="1"/>
</dbReference>
<evidence type="ECO:0000256" key="2">
    <source>
        <dbReference type="ARBA" id="ARBA00013165"/>
    </source>
</evidence>
<dbReference type="InterPro" id="IPR014729">
    <property type="entry name" value="Rossmann-like_a/b/a_fold"/>
</dbReference>
<dbReference type="GO" id="GO:0005524">
    <property type="term" value="F:ATP binding"/>
    <property type="evidence" value="ECO:0007669"/>
    <property type="project" value="UniProtKB-KW"/>
</dbReference>
<dbReference type="HAMAP" id="MF_02003">
    <property type="entry name" value="Ile_tRNA_synth_type2"/>
    <property type="match status" value="1"/>
</dbReference>
<sequence length="1180" mass="134999">MEEVCEGKDFSFPKQEERILSFWAEIKAFETQLNRTQSLPEYIFYDGPPFATGLPHYGHILAGTIKDIVTRYQSLTGHHVTRRFGWDCHGLPVENEIDRKLGIKRRDDVIKMGIDAYNEECRSIVTRYVEEWEKVITRTGRWIDFKNDYKTMDLNFMETVWWVFAQLFDKGLVYKGFKVMPYSTGCRTVLSNFEAGLNYKDVPDPEIMVAFPIIGDPHDAAFMAWTTTPWTLPSNLCLCVNANLDYVKVHNKYTGKVFVVAESRLSAIPIEKPKSKVANAPAGDTKVSNPKSKSGKTENLMDSYELLEKVKGSELVQKKYQPLFNYFIEFSDTAFRVVADNYVTDDSGTGIVHCAPAFGEDDYRVCIEHQIISKGENLIVAVDDDGCFTEKITDFSGTYVKDADKYIIEAVKAKGRLVKSGSFTHSYPFCWRSDTPLIYRAVPSWFVKVEELKAKLLENNSQTYWVPDYVKEKRFHNWLENARDWAISRSRFWGTPLPVWISEDGEEIVVMDSVAKLEKLSGAKVLDLHRHNIDHITIPSSRGLKFGVLRRVDDVFDCWFESGSMPYAYIHYPFENVELFEKNFPGHFVAEGLDQTRGWFYTLMVLSTALFGKPSFRNLICNGLVLAEDGKKMSKKLKNYPSPMEVIDDYGADALRLYLINSPVVRAETLRFKKEGVYGVVKDVFLPWYNAYRFLVQNAKRLEVEGLEPFTPTELATLQNSSNVLDQWINSATQSLVHFVRQEMDAYRLYTVVPYLLKFLDNLTNIYVRFNRKRLKGRNGEIDCRTALSTLYNVLLTSCKVMSPFTPFFTEVLYQNMRKVCPGSEESVHYCSFPPEEGKRDEQIEQSVSRMMTIIDLARNIRERHNKPLKSPLREMIVVHPDADFLNDIAGKLREYVLEELNVRSLVPCNDSLKYASLRAEPEFSVLGKRLGKSMGVVTKEVKSMSQEEILAFEQSGEVTIATHLLKLSDIKVIRDFKRPDGLTEKEIDAAGDGDVLVILDLRLDNSLIEAAVAREVVNRIQKLRKRVALEPTDLVEVYFESLDEKSTLQDILNSQENYIKDAVGSPFLPSTMMPQNSVVLGEESFHGIYDFSFAIYLARPALVFESAAILTLYEGNKQFARGLEIYMLSRDHSNLKLEFQKGNGKMTVDCIENQPSVDVVLGQHVFLAVGDYFSRTKTH</sequence>
<dbReference type="SUPFAM" id="SSF52374">
    <property type="entry name" value="Nucleotidylyl transferase"/>
    <property type="match status" value="1"/>
</dbReference>
<dbReference type="NCBIfam" id="TIGR00392">
    <property type="entry name" value="ileS"/>
    <property type="match status" value="1"/>
</dbReference>
<evidence type="ECO:0000256" key="8">
    <source>
        <dbReference type="ARBA" id="ARBA00032665"/>
    </source>
</evidence>
<dbReference type="InterPro" id="IPR002301">
    <property type="entry name" value="Ile-tRNA-ligase"/>
</dbReference>
<keyword evidence="5 10" id="KW-0067">ATP-binding</keyword>
<dbReference type="FunFam" id="1.10.730.10:FF:000025">
    <property type="entry name" value="Isoleucine--tRNA ligase cytoplasmic"/>
    <property type="match status" value="1"/>
</dbReference>
<dbReference type="InterPro" id="IPR009008">
    <property type="entry name" value="Val/Leu/Ile-tRNA-synth_edit"/>
</dbReference>
<dbReference type="InterPro" id="IPR002300">
    <property type="entry name" value="aa-tRNA-synth_Ia"/>
</dbReference>
<dbReference type="Pfam" id="PF00133">
    <property type="entry name" value="tRNA-synt_1"/>
    <property type="match status" value="1"/>
</dbReference>
<protein>
    <recommendedName>
        <fullName evidence="2">isoleucine--tRNA ligase</fullName>
        <ecNumber evidence="2">6.1.1.5</ecNumber>
    </recommendedName>
    <alternativeName>
        <fullName evidence="8">Isoleucyl-tRNA synthetase</fullName>
    </alternativeName>
</protein>